<name>A0A0F9A0C6_9ZZZZ</name>
<accession>A0A0F9A0C6</accession>
<gene>
    <name evidence="1" type="ORF">LCGC14_2907260</name>
</gene>
<sequence length="22" mass="2308">PSYTGRVVTIAEIREQMAAGSA</sequence>
<proteinExistence type="predicted"/>
<dbReference type="EMBL" id="LAZR01057424">
    <property type="protein sequence ID" value="KKK72099.1"/>
    <property type="molecule type" value="Genomic_DNA"/>
</dbReference>
<dbReference type="AlphaFoldDB" id="A0A0F9A0C6"/>
<protein>
    <submittedName>
        <fullName evidence="1">Uncharacterized protein</fullName>
    </submittedName>
</protein>
<comment type="caution">
    <text evidence="1">The sequence shown here is derived from an EMBL/GenBank/DDBJ whole genome shotgun (WGS) entry which is preliminary data.</text>
</comment>
<feature type="non-terminal residue" evidence="1">
    <location>
        <position position="1"/>
    </location>
</feature>
<reference evidence="1" key="1">
    <citation type="journal article" date="2015" name="Nature">
        <title>Complex archaea that bridge the gap between prokaryotes and eukaryotes.</title>
        <authorList>
            <person name="Spang A."/>
            <person name="Saw J.H."/>
            <person name="Jorgensen S.L."/>
            <person name="Zaremba-Niedzwiedzka K."/>
            <person name="Martijn J."/>
            <person name="Lind A.E."/>
            <person name="van Eijk R."/>
            <person name="Schleper C."/>
            <person name="Guy L."/>
            <person name="Ettema T.J."/>
        </authorList>
    </citation>
    <scope>NUCLEOTIDE SEQUENCE</scope>
</reference>
<organism evidence="1">
    <name type="scientific">marine sediment metagenome</name>
    <dbReference type="NCBI Taxonomy" id="412755"/>
    <lineage>
        <taxon>unclassified sequences</taxon>
        <taxon>metagenomes</taxon>
        <taxon>ecological metagenomes</taxon>
    </lineage>
</organism>
<evidence type="ECO:0000313" key="1">
    <source>
        <dbReference type="EMBL" id="KKK72099.1"/>
    </source>
</evidence>